<sequence>MNGGRCGRAAGIGFTVLLTLAVGTGTVSAAPALAAPSATPAGGCPQVAAEFVPGTWETNANADPSVAVGLLGPIADELNRRFPGKIRIRFPAYPAQAFTGGLAYGTSAAAGKQALTDDIASLSGCANTRWLIFGYSQGGDIAGDVASQIGCNDSPIPADRVLGVGLIADPQQANTGGQVVGPKVSGQGIAGGRVQGFCKLTSRVAQQCDDSDMYCSTNATKNPLLSSIGRLVTQPPGATGSSALTGALTSGLSSSQLTQLPGDLSTITNLTAGNGSADMPRLAEAAARTGQTLQGLEDTASWVRQNPAAQKQLAAGAPGSAQQSANSFLGTLSELDLGGAVNGAASIANTAQAIAAGGSPPAGVLAQPAQDLAAVTAPIAGSPADVLSQAGQVLSILKPSVVIDQITNVGTNGLALARNVPAIGDSLRRLGEVLTNPALLVPGPGQQLLIREAHRLSGDLNNLFRPFVVLAANADLKLASGLLRMIPDPSGASLIAALIVDLLSQVDVVGLAKEIGELQEALWHGIETSDWLGAAGRAAGAGLGVVSVGLRALGSGEKTPTSALEAPSATSSPGLTSLASQFVELAGSPGADNLADIAAEGLDAASFLTSGAHVSAYTEKPIDAAGHTAVTWLTEWAAAKVQALT</sequence>
<comment type="caution">
    <text evidence="6">The sequence shown here is derived from an EMBL/GenBank/DDBJ whole genome shotgun (WGS) entry which is preliminary data.</text>
</comment>
<keyword evidence="2" id="KW-0719">Serine esterase</keyword>
<protein>
    <recommendedName>
        <fullName evidence="8">Cutinase</fullName>
    </recommendedName>
</protein>
<evidence type="ECO:0000313" key="7">
    <source>
        <dbReference type="Proteomes" id="UP000239290"/>
    </source>
</evidence>
<evidence type="ECO:0008006" key="8">
    <source>
        <dbReference type="Google" id="ProtNLM"/>
    </source>
</evidence>
<name>A0A2S8IW48_RHOOP</name>
<dbReference type="InterPro" id="IPR000675">
    <property type="entry name" value="Cutinase/axe"/>
</dbReference>
<feature type="chain" id="PRO_5015572871" description="Cutinase" evidence="5">
    <location>
        <begin position="30"/>
        <end position="645"/>
    </location>
</feature>
<evidence type="ECO:0000256" key="4">
    <source>
        <dbReference type="ARBA" id="ARBA00023157"/>
    </source>
</evidence>
<gene>
    <name evidence="6" type="ORF">C5613_31410</name>
</gene>
<evidence type="ECO:0000256" key="5">
    <source>
        <dbReference type="SAM" id="SignalP"/>
    </source>
</evidence>
<dbReference type="SMART" id="SM01110">
    <property type="entry name" value="Cutinase"/>
    <property type="match status" value="1"/>
</dbReference>
<dbReference type="InterPro" id="IPR029058">
    <property type="entry name" value="AB_hydrolase_fold"/>
</dbReference>
<organism evidence="6 7">
    <name type="scientific">Rhodococcus opacus</name>
    <name type="common">Nocardia opaca</name>
    <dbReference type="NCBI Taxonomy" id="37919"/>
    <lineage>
        <taxon>Bacteria</taxon>
        <taxon>Bacillati</taxon>
        <taxon>Actinomycetota</taxon>
        <taxon>Actinomycetes</taxon>
        <taxon>Mycobacteriales</taxon>
        <taxon>Nocardiaceae</taxon>
        <taxon>Rhodococcus</taxon>
    </lineage>
</organism>
<accession>A0A2S8IW48</accession>
<dbReference type="Proteomes" id="UP000239290">
    <property type="component" value="Unassembled WGS sequence"/>
</dbReference>
<feature type="signal peptide" evidence="5">
    <location>
        <begin position="1"/>
        <end position="29"/>
    </location>
</feature>
<dbReference type="GO" id="GO:0052689">
    <property type="term" value="F:carboxylic ester hydrolase activity"/>
    <property type="evidence" value="ECO:0007669"/>
    <property type="project" value="UniProtKB-KW"/>
</dbReference>
<evidence type="ECO:0000313" key="6">
    <source>
        <dbReference type="EMBL" id="PQP19034.1"/>
    </source>
</evidence>
<dbReference type="Pfam" id="PF01083">
    <property type="entry name" value="Cutinase"/>
    <property type="match status" value="1"/>
</dbReference>
<evidence type="ECO:0000256" key="3">
    <source>
        <dbReference type="ARBA" id="ARBA00022801"/>
    </source>
</evidence>
<dbReference type="SUPFAM" id="SSF53474">
    <property type="entry name" value="alpha/beta-Hydrolases"/>
    <property type="match status" value="1"/>
</dbReference>
<dbReference type="AlphaFoldDB" id="A0A2S8IW48"/>
<keyword evidence="4" id="KW-1015">Disulfide bond</keyword>
<dbReference type="Gene3D" id="3.40.50.1820">
    <property type="entry name" value="alpha/beta hydrolase"/>
    <property type="match status" value="1"/>
</dbReference>
<evidence type="ECO:0000256" key="1">
    <source>
        <dbReference type="ARBA" id="ARBA00007534"/>
    </source>
</evidence>
<dbReference type="PANTHER" id="PTHR33630">
    <property type="entry name" value="CUTINASE RV1984C-RELATED-RELATED"/>
    <property type="match status" value="1"/>
</dbReference>
<dbReference type="EMBL" id="PUIO01000047">
    <property type="protein sequence ID" value="PQP19034.1"/>
    <property type="molecule type" value="Genomic_DNA"/>
</dbReference>
<proteinExistence type="inferred from homology"/>
<keyword evidence="5" id="KW-0732">Signal</keyword>
<keyword evidence="3" id="KW-0378">Hydrolase</keyword>
<dbReference type="PANTHER" id="PTHR33630:SF9">
    <property type="entry name" value="CUTINASE 4"/>
    <property type="match status" value="1"/>
</dbReference>
<evidence type="ECO:0000256" key="2">
    <source>
        <dbReference type="ARBA" id="ARBA00022487"/>
    </source>
</evidence>
<comment type="similarity">
    <text evidence="1">Belongs to the cutinase family.</text>
</comment>
<reference evidence="7" key="1">
    <citation type="submission" date="2018-02" db="EMBL/GenBank/DDBJ databases">
        <title>Draft genome sequencing of Rhodococcus opacus KU647198.</title>
        <authorList>
            <person name="Zheng B.-X."/>
        </authorList>
    </citation>
    <scope>NUCLEOTIDE SEQUENCE [LARGE SCALE GENOMIC DNA]</scope>
    <source>
        <strain evidence="7">04-OD7</strain>
    </source>
</reference>